<dbReference type="GO" id="GO:0035336">
    <property type="term" value="P:long-chain fatty-acyl-CoA metabolic process"/>
    <property type="evidence" value="ECO:0007669"/>
    <property type="project" value="TreeGrafter"/>
</dbReference>
<dbReference type="InterPro" id="IPR013120">
    <property type="entry name" value="FAR_NAD-bd"/>
</dbReference>
<feature type="domain" description="Fatty acyl-CoA reductase C-terminal" evidence="15">
    <location>
        <begin position="359"/>
        <end position="450"/>
    </location>
</feature>
<keyword evidence="14" id="KW-0560">Oxidoreductase</keyword>
<evidence type="ECO:0000256" key="13">
    <source>
        <dbReference type="ARBA" id="ARBA00049930"/>
    </source>
</evidence>
<sequence>MSSVVEYYRGKTVLVTGATGFMGKVLVEKLLRSCPDLEGLYLMVRPKAGQTPTERINGIVEGKLFDQLRQLQPDFQSKLRPITSDLLEPDLGLSQSDEELLVSKVNIVFHSAAMVKFQEHLKYSLQMNVLATQRLLGLCQKMTSLEAFIHVSTAYAYCNRQFIEEIVYPPRVHPQKLLDCIEWMDDDMVSTITPDLVRDHPNTYTFSKGIAENLLLEQRGHVPLAIIRPSIVTATWREPLPGWVDNFNGPTGIFIAIGKGILRTMHGDPEAKADIVPVDVPINLMIAAAWYIAVKGSGETQIYNCTTGNINPYCWGQIATKTIDFYLERPLEQPFRIPPKGAQFTMHRWWHELWVPITHLIPAYISDVLFRAMGKKPRMVRLYDKLHKSLESLDWFTCRGWDWSNTNVIKLQRQLSQEDRKLFNFDVSAIDWDQYMENYLIGAKRYVLKEDVGRIPECRRYIQRVTRIQYVLKFIAVVIAWRVLIGRSRAARNVWFVLIGQLLRLLNALKLWQH</sequence>
<evidence type="ECO:0000256" key="8">
    <source>
        <dbReference type="ARBA" id="ARBA00023136"/>
    </source>
</evidence>
<dbReference type="OrthoDB" id="429813at2759"/>
<reference evidence="18 19" key="1">
    <citation type="submission" date="2025-04" db="UniProtKB">
        <authorList>
            <consortium name="RefSeq"/>
        </authorList>
    </citation>
    <scope>IDENTIFICATION</scope>
    <source>
        <tissue evidence="18 19">Gonad</tissue>
    </source>
</reference>
<comment type="function">
    <text evidence="14">Catalyzes the reduction of fatty acyl-CoA to fatty alcohols.</text>
</comment>
<dbReference type="PANTHER" id="PTHR11011:SF45">
    <property type="entry name" value="FATTY ACYL-COA REDUCTASE CG8306-RELATED"/>
    <property type="match status" value="1"/>
</dbReference>
<keyword evidence="7 14" id="KW-0443">Lipid metabolism</keyword>
<dbReference type="Pfam" id="PF03015">
    <property type="entry name" value="Sterile"/>
    <property type="match status" value="1"/>
</dbReference>
<dbReference type="Pfam" id="PF07993">
    <property type="entry name" value="NAD_binding_4"/>
    <property type="match status" value="1"/>
</dbReference>
<keyword evidence="4 14" id="KW-0444">Lipid biosynthesis</keyword>
<dbReference type="KEGG" id="bbel:109481686"/>
<dbReference type="GO" id="GO:0005778">
    <property type="term" value="C:peroxisomal membrane"/>
    <property type="evidence" value="ECO:0007669"/>
    <property type="project" value="UniProtKB-SubCell"/>
</dbReference>
<evidence type="ECO:0000256" key="5">
    <source>
        <dbReference type="ARBA" id="ARBA00022692"/>
    </source>
</evidence>
<feature type="domain" description="Thioester reductase (TE)" evidence="16">
    <location>
        <begin position="15"/>
        <end position="285"/>
    </location>
</feature>
<comment type="subcellular location">
    <subcellularLocation>
        <location evidence="1">Membrane</location>
        <topology evidence="1">Multi-pass membrane protein</topology>
    </subcellularLocation>
    <subcellularLocation>
        <location evidence="2">Peroxisome membrane</location>
        <topology evidence="2">Single-pass membrane protein</topology>
    </subcellularLocation>
</comment>
<dbReference type="Gene3D" id="3.40.50.720">
    <property type="entry name" value="NAD(P)-binding Rossmann-like Domain"/>
    <property type="match status" value="1"/>
</dbReference>
<organism evidence="17 18">
    <name type="scientific">Branchiostoma belcheri</name>
    <name type="common">Amphioxus</name>
    <dbReference type="NCBI Taxonomy" id="7741"/>
    <lineage>
        <taxon>Eukaryota</taxon>
        <taxon>Metazoa</taxon>
        <taxon>Chordata</taxon>
        <taxon>Cephalochordata</taxon>
        <taxon>Leptocardii</taxon>
        <taxon>Amphioxiformes</taxon>
        <taxon>Branchiostomatidae</taxon>
        <taxon>Branchiostoma</taxon>
    </lineage>
</organism>
<evidence type="ECO:0000256" key="11">
    <source>
        <dbReference type="ARBA" id="ARBA00049089"/>
    </source>
</evidence>
<gene>
    <name evidence="18 19" type="primary">LOC109481686</name>
</gene>
<evidence type="ECO:0000256" key="6">
    <source>
        <dbReference type="ARBA" id="ARBA00022989"/>
    </source>
</evidence>
<dbReference type="RefSeq" id="XP_019639832.1">
    <property type="nucleotide sequence ID" value="XM_019784273.1"/>
</dbReference>
<comment type="catalytic activity">
    <reaction evidence="11">
        <text>a long-chain fatty acyl-CoA + 2 NADPH + 2 H(+) = a long-chain primary fatty alcohol + 2 NADP(+) + CoA</text>
        <dbReference type="Rhea" id="RHEA:52716"/>
        <dbReference type="ChEBI" id="CHEBI:15378"/>
        <dbReference type="ChEBI" id="CHEBI:57287"/>
        <dbReference type="ChEBI" id="CHEBI:57783"/>
        <dbReference type="ChEBI" id="CHEBI:58349"/>
        <dbReference type="ChEBI" id="CHEBI:77396"/>
        <dbReference type="ChEBI" id="CHEBI:83139"/>
        <dbReference type="EC" id="1.2.1.84"/>
    </reaction>
    <physiologicalReaction direction="left-to-right" evidence="11">
        <dbReference type="Rhea" id="RHEA:52717"/>
    </physiologicalReaction>
</comment>
<comment type="catalytic activity">
    <reaction evidence="9">
        <text>octadecanoyl-CoA + 2 NADPH + 2 H(+) = octadecan-1-ol + 2 NADP(+) + CoA</text>
        <dbReference type="Rhea" id="RHEA:36319"/>
        <dbReference type="ChEBI" id="CHEBI:15378"/>
        <dbReference type="ChEBI" id="CHEBI:32154"/>
        <dbReference type="ChEBI" id="CHEBI:57287"/>
        <dbReference type="ChEBI" id="CHEBI:57394"/>
        <dbReference type="ChEBI" id="CHEBI:57783"/>
        <dbReference type="ChEBI" id="CHEBI:58349"/>
        <dbReference type="EC" id="1.2.1.84"/>
    </reaction>
    <physiologicalReaction direction="left-to-right" evidence="9">
        <dbReference type="Rhea" id="RHEA:36320"/>
    </physiologicalReaction>
</comment>
<evidence type="ECO:0000313" key="17">
    <source>
        <dbReference type="Proteomes" id="UP000515135"/>
    </source>
</evidence>
<keyword evidence="6" id="KW-1133">Transmembrane helix</keyword>
<evidence type="ECO:0000256" key="1">
    <source>
        <dbReference type="ARBA" id="ARBA00004141"/>
    </source>
</evidence>
<dbReference type="GO" id="GO:0102965">
    <property type="term" value="F:alcohol-forming long-chain fatty acyl-CoA reductase activity"/>
    <property type="evidence" value="ECO:0007669"/>
    <property type="project" value="UniProtKB-EC"/>
</dbReference>
<dbReference type="CDD" id="cd05236">
    <property type="entry name" value="FAR-N_SDR_e"/>
    <property type="match status" value="1"/>
</dbReference>
<evidence type="ECO:0000256" key="12">
    <source>
        <dbReference type="ARBA" id="ARBA00049865"/>
    </source>
</evidence>
<proteinExistence type="inferred from homology"/>
<comment type="similarity">
    <text evidence="3 14">Belongs to the fatty acyl-CoA reductase family.</text>
</comment>
<dbReference type="InterPro" id="IPR026055">
    <property type="entry name" value="FAR"/>
</dbReference>
<dbReference type="RefSeq" id="XP_019639833.1">
    <property type="nucleotide sequence ID" value="XM_019784274.1"/>
</dbReference>
<keyword evidence="8" id="KW-0472">Membrane</keyword>
<dbReference type="GO" id="GO:0080019">
    <property type="term" value="F:alcohol-forming very long-chain fatty acyl-CoA reductase activity"/>
    <property type="evidence" value="ECO:0007669"/>
    <property type="project" value="InterPro"/>
</dbReference>
<evidence type="ECO:0000256" key="14">
    <source>
        <dbReference type="RuleBase" id="RU363097"/>
    </source>
</evidence>
<evidence type="ECO:0000313" key="18">
    <source>
        <dbReference type="RefSeq" id="XP_019639832.1"/>
    </source>
</evidence>
<dbReference type="SUPFAM" id="SSF51735">
    <property type="entry name" value="NAD(P)-binding Rossmann-fold domains"/>
    <property type="match status" value="1"/>
</dbReference>
<evidence type="ECO:0000259" key="15">
    <source>
        <dbReference type="Pfam" id="PF03015"/>
    </source>
</evidence>
<keyword evidence="5" id="KW-0812">Transmembrane</keyword>
<dbReference type="InterPro" id="IPR033640">
    <property type="entry name" value="FAR_C"/>
</dbReference>
<evidence type="ECO:0000256" key="4">
    <source>
        <dbReference type="ARBA" id="ARBA00022516"/>
    </source>
</evidence>
<evidence type="ECO:0000313" key="19">
    <source>
        <dbReference type="RefSeq" id="XP_019639833.1"/>
    </source>
</evidence>
<comment type="catalytic activity">
    <reaction evidence="12">
        <text>18-methylnonadecanoyl-CoA + 2 NADPH + 2 H(+) = 18-methylnonadecan-1-ol + 2 NADP(+) + CoA</text>
        <dbReference type="Rhea" id="RHEA:81767"/>
        <dbReference type="ChEBI" id="CHEBI:15378"/>
        <dbReference type="ChEBI" id="CHEBI:57287"/>
        <dbReference type="ChEBI" id="CHEBI:57783"/>
        <dbReference type="ChEBI" id="CHEBI:58349"/>
        <dbReference type="ChEBI" id="CHEBI:84914"/>
        <dbReference type="ChEBI" id="CHEBI:231999"/>
    </reaction>
    <physiologicalReaction direction="left-to-right" evidence="12">
        <dbReference type="Rhea" id="RHEA:81768"/>
    </physiologicalReaction>
</comment>
<dbReference type="FunFam" id="3.40.50.720:FF:000143">
    <property type="entry name" value="Fatty acyl-CoA reductase"/>
    <property type="match status" value="1"/>
</dbReference>
<accession>A0A6P5A924</accession>
<evidence type="ECO:0000259" key="16">
    <source>
        <dbReference type="Pfam" id="PF07993"/>
    </source>
</evidence>
<keyword evidence="14" id="KW-0521">NADP</keyword>
<name>A0A6P5A924_BRABE</name>
<comment type="catalytic activity">
    <reaction evidence="13">
        <text>eicosanoyl-CoA + 2 NADPH + 2 H(+) = eicosan-1-ol + 2 NADP(+) + CoA</text>
        <dbReference type="Rhea" id="RHEA:81727"/>
        <dbReference type="ChEBI" id="CHEBI:15378"/>
        <dbReference type="ChEBI" id="CHEBI:57287"/>
        <dbReference type="ChEBI" id="CHEBI:57380"/>
        <dbReference type="ChEBI" id="CHEBI:57783"/>
        <dbReference type="ChEBI" id="CHEBI:58349"/>
        <dbReference type="ChEBI" id="CHEBI:75627"/>
    </reaction>
    <physiologicalReaction direction="left-to-right" evidence="13">
        <dbReference type="Rhea" id="RHEA:81728"/>
    </physiologicalReaction>
</comment>
<evidence type="ECO:0000256" key="3">
    <source>
        <dbReference type="ARBA" id="ARBA00005928"/>
    </source>
</evidence>
<evidence type="ECO:0000256" key="10">
    <source>
        <dbReference type="ARBA" id="ARBA00048521"/>
    </source>
</evidence>
<dbReference type="GeneID" id="109481686"/>
<evidence type="ECO:0000256" key="7">
    <source>
        <dbReference type="ARBA" id="ARBA00023098"/>
    </source>
</evidence>
<dbReference type="InterPro" id="IPR036291">
    <property type="entry name" value="NAD(P)-bd_dom_sf"/>
</dbReference>
<dbReference type="EC" id="1.2.1.84" evidence="14"/>
<dbReference type="CDD" id="cd09071">
    <property type="entry name" value="FAR_C"/>
    <property type="match status" value="1"/>
</dbReference>
<evidence type="ECO:0000256" key="2">
    <source>
        <dbReference type="ARBA" id="ARBA00004549"/>
    </source>
</evidence>
<evidence type="ECO:0000256" key="9">
    <source>
        <dbReference type="ARBA" id="ARBA00047991"/>
    </source>
</evidence>
<comment type="catalytic activity">
    <reaction evidence="10">
        <text>hexadecanoyl-CoA + 2 NADPH + 2 H(+) = hexadecan-1-ol + 2 NADP(+) + CoA</text>
        <dbReference type="Rhea" id="RHEA:36315"/>
        <dbReference type="ChEBI" id="CHEBI:15378"/>
        <dbReference type="ChEBI" id="CHEBI:16125"/>
        <dbReference type="ChEBI" id="CHEBI:57287"/>
        <dbReference type="ChEBI" id="CHEBI:57379"/>
        <dbReference type="ChEBI" id="CHEBI:57783"/>
        <dbReference type="ChEBI" id="CHEBI:58349"/>
        <dbReference type="EC" id="1.2.1.84"/>
    </reaction>
    <physiologicalReaction direction="left-to-right" evidence="10">
        <dbReference type="Rhea" id="RHEA:36316"/>
    </physiologicalReaction>
</comment>
<dbReference type="PANTHER" id="PTHR11011">
    <property type="entry name" value="MALE STERILITY PROTEIN 2-RELATED"/>
    <property type="match status" value="1"/>
</dbReference>
<dbReference type="AlphaFoldDB" id="A0A6P5A924"/>
<protein>
    <recommendedName>
        <fullName evidence="14">Fatty acyl-CoA reductase</fullName>
        <ecNumber evidence="14">1.2.1.84</ecNumber>
    </recommendedName>
</protein>
<dbReference type="Proteomes" id="UP000515135">
    <property type="component" value="Unplaced"/>
</dbReference>
<keyword evidence="17" id="KW-1185">Reference proteome</keyword>